<dbReference type="EMBL" id="QSKL01000003">
    <property type="protein sequence ID" value="RHE60905.1"/>
    <property type="molecule type" value="Genomic_DNA"/>
</dbReference>
<protein>
    <submittedName>
        <fullName evidence="1">Uncharacterized protein</fullName>
    </submittedName>
</protein>
<evidence type="ECO:0000313" key="8">
    <source>
        <dbReference type="Proteomes" id="UP000285343"/>
    </source>
</evidence>
<dbReference type="EMBL" id="QSTL01000007">
    <property type="protein sequence ID" value="RGM55771.1"/>
    <property type="molecule type" value="Genomic_DNA"/>
</dbReference>
<dbReference type="Proteomes" id="UP000284640">
    <property type="component" value="Unassembled WGS sequence"/>
</dbReference>
<evidence type="ECO:0000313" key="6">
    <source>
        <dbReference type="Proteomes" id="UP000284640"/>
    </source>
</evidence>
<dbReference type="Proteomes" id="UP000261295">
    <property type="component" value="Unassembled WGS sequence"/>
</dbReference>
<organism evidence="1 5">
    <name type="scientific">Bacteroides uniformis</name>
    <dbReference type="NCBI Taxonomy" id="820"/>
    <lineage>
        <taxon>Bacteria</taxon>
        <taxon>Pseudomonadati</taxon>
        <taxon>Bacteroidota</taxon>
        <taxon>Bacteroidia</taxon>
        <taxon>Bacteroidales</taxon>
        <taxon>Bacteroidaceae</taxon>
        <taxon>Bacteroides</taxon>
    </lineage>
</organism>
<evidence type="ECO:0000313" key="3">
    <source>
        <dbReference type="EMBL" id="RGV38454.1"/>
    </source>
</evidence>
<evidence type="ECO:0000313" key="1">
    <source>
        <dbReference type="EMBL" id="RGM55771.1"/>
    </source>
</evidence>
<evidence type="ECO:0000313" key="5">
    <source>
        <dbReference type="Proteomes" id="UP000261295"/>
    </source>
</evidence>
<dbReference type="AlphaFoldDB" id="A0A3E4XLG9"/>
<comment type="caution">
    <text evidence="1">The sequence shown here is derived from an EMBL/GenBank/DDBJ whole genome shotgun (WGS) entry which is preliminary data.</text>
</comment>
<evidence type="ECO:0000313" key="4">
    <source>
        <dbReference type="EMBL" id="RHE60905.1"/>
    </source>
</evidence>
<dbReference type="Proteomes" id="UP000285343">
    <property type="component" value="Unassembled WGS sequence"/>
</dbReference>
<evidence type="ECO:0000313" key="2">
    <source>
        <dbReference type="EMBL" id="RGS56935.1"/>
    </source>
</evidence>
<sequence>MLGCKNCNKYTSYSGKYKNSGIFFPFPKNIYNPYFYFRSSQINLEIMYLCQYLNCCDRTKTSLLKIPV</sequence>
<gene>
    <name evidence="4" type="ORF">DW729_06970</name>
    <name evidence="3" type="ORF">DWW14_18020</name>
    <name evidence="2" type="ORF">DWX87_02600</name>
    <name evidence="1" type="ORF">DXC07_09295</name>
</gene>
<name>A0A3E4XLG9_BACUN</name>
<dbReference type="EMBL" id="QRVP01000002">
    <property type="protein sequence ID" value="RGS56935.1"/>
    <property type="molecule type" value="Genomic_DNA"/>
</dbReference>
<dbReference type="EMBL" id="QRZC01000029">
    <property type="protein sequence ID" value="RGV38454.1"/>
    <property type="molecule type" value="Genomic_DNA"/>
</dbReference>
<accession>A0A3E4XLG9</accession>
<evidence type="ECO:0000313" key="7">
    <source>
        <dbReference type="Proteomes" id="UP000285283"/>
    </source>
</evidence>
<reference evidence="5 6" key="1">
    <citation type="submission" date="2018-08" db="EMBL/GenBank/DDBJ databases">
        <title>A genome reference for cultivated species of the human gut microbiota.</title>
        <authorList>
            <person name="Zou Y."/>
            <person name="Xue W."/>
            <person name="Luo G."/>
        </authorList>
    </citation>
    <scope>NUCLEOTIDE SEQUENCE [LARGE SCALE GENOMIC DNA]</scope>
    <source>
        <strain evidence="3 8">AF14-42</strain>
        <strain evidence="2 7">AF21-53</strain>
        <strain evidence="4 6">AM27-46</strain>
        <strain evidence="1 5">OM07-9</strain>
    </source>
</reference>
<proteinExistence type="predicted"/>
<dbReference type="Proteomes" id="UP000285283">
    <property type="component" value="Unassembled WGS sequence"/>
</dbReference>